<evidence type="ECO:0000256" key="4">
    <source>
        <dbReference type="ARBA" id="ARBA00023163"/>
    </source>
</evidence>
<dbReference type="SUPFAM" id="SSF46785">
    <property type="entry name" value="Winged helix' DNA-binding domain"/>
    <property type="match status" value="1"/>
</dbReference>
<keyword evidence="3" id="KW-0238">DNA-binding</keyword>
<dbReference type="InterPro" id="IPR005119">
    <property type="entry name" value="LysR_subst-bd"/>
</dbReference>
<accession>A0A9X1YNX7</accession>
<dbReference type="RefSeq" id="WP_275685343.1">
    <property type="nucleotide sequence ID" value="NZ_JAJLJH010000013.1"/>
</dbReference>
<dbReference type="GO" id="GO:0000976">
    <property type="term" value="F:transcription cis-regulatory region binding"/>
    <property type="evidence" value="ECO:0007669"/>
    <property type="project" value="TreeGrafter"/>
</dbReference>
<dbReference type="SUPFAM" id="SSF53850">
    <property type="entry name" value="Periplasmic binding protein-like II"/>
    <property type="match status" value="1"/>
</dbReference>
<evidence type="ECO:0000256" key="3">
    <source>
        <dbReference type="ARBA" id="ARBA00023125"/>
    </source>
</evidence>
<dbReference type="EMBL" id="JAJLJH010000013">
    <property type="protein sequence ID" value="MCK9689292.1"/>
    <property type="molecule type" value="Genomic_DNA"/>
</dbReference>
<keyword evidence="7" id="KW-1185">Reference proteome</keyword>
<reference evidence="6" key="1">
    <citation type="submission" date="2021-11" db="EMBL/GenBank/DDBJ databases">
        <title>BS-T2-15 a new species belonging to the Comamonadaceae family isolated from the soil of a French oak forest.</title>
        <authorList>
            <person name="Mieszkin S."/>
            <person name="Alain K."/>
        </authorList>
    </citation>
    <scope>NUCLEOTIDE SEQUENCE</scope>
    <source>
        <strain evidence="6">BS-T2-15</strain>
    </source>
</reference>
<comment type="similarity">
    <text evidence="1">Belongs to the LysR transcriptional regulatory family.</text>
</comment>
<keyword evidence="4" id="KW-0804">Transcription</keyword>
<dbReference type="CDD" id="cd05466">
    <property type="entry name" value="PBP2_LTTR_substrate"/>
    <property type="match status" value="1"/>
</dbReference>
<dbReference type="Proteomes" id="UP001139353">
    <property type="component" value="Unassembled WGS sequence"/>
</dbReference>
<dbReference type="Pfam" id="PF00126">
    <property type="entry name" value="HTH_1"/>
    <property type="match status" value="1"/>
</dbReference>
<dbReference type="InterPro" id="IPR036390">
    <property type="entry name" value="WH_DNA-bd_sf"/>
</dbReference>
<evidence type="ECO:0000259" key="5">
    <source>
        <dbReference type="PROSITE" id="PS50931"/>
    </source>
</evidence>
<comment type="caution">
    <text evidence="6">The sequence shown here is derived from an EMBL/GenBank/DDBJ whole genome shotgun (WGS) entry which is preliminary data.</text>
</comment>
<dbReference type="AlphaFoldDB" id="A0A9X1YNX7"/>
<gene>
    <name evidence="6" type="ORF">LPC04_26545</name>
</gene>
<evidence type="ECO:0000313" key="6">
    <source>
        <dbReference type="EMBL" id="MCK9689292.1"/>
    </source>
</evidence>
<evidence type="ECO:0000313" key="7">
    <source>
        <dbReference type="Proteomes" id="UP001139353"/>
    </source>
</evidence>
<sequence>MNLTWLEDFLALAASGNFSRAAEERASSQPAFSRRIRGLEDWLGVELFDRSSQPATLTQAGEWFRGVAEDLLKRVARLPGDARRIRDADAQALRIAATHALSFTFLPQWLRHLESSAPLGQVRLMSDVLARCEALMQQGQVQFVLSHAHAKAPGALDVDGYRATCVGGDVLVPVSQPDAGGKPRHALSDDEPAAVLQYTDESGLGRILRAVLGRRFDRGHVAFTAHAASVLRTMALDGRGLAWLPETLVRDDLALGRLVPAAGEEWNVPLEVRLYREREPLGPVAEAFWRSATGDARDARA</sequence>
<dbReference type="InterPro" id="IPR036388">
    <property type="entry name" value="WH-like_DNA-bd_sf"/>
</dbReference>
<organism evidence="6 7">
    <name type="scientific">Scleromatobacter humisilvae</name>
    <dbReference type="NCBI Taxonomy" id="2897159"/>
    <lineage>
        <taxon>Bacteria</taxon>
        <taxon>Pseudomonadati</taxon>
        <taxon>Pseudomonadota</taxon>
        <taxon>Betaproteobacteria</taxon>
        <taxon>Burkholderiales</taxon>
        <taxon>Sphaerotilaceae</taxon>
        <taxon>Scleromatobacter</taxon>
    </lineage>
</organism>
<dbReference type="PANTHER" id="PTHR30126">
    <property type="entry name" value="HTH-TYPE TRANSCRIPTIONAL REGULATOR"/>
    <property type="match status" value="1"/>
</dbReference>
<proteinExistence type="inferred from homology"/>
<name>A0A9X1YNX7_9BURK</name>
<evidence type="ECO:0000256" key="2">
    <source>
        <dbReference type="ARBA" id="ARBA00023015"/>
    </source>
</evidence>
<evidence type="ECO:0000256" key="1">
    <source>
        <dbReference type="ARBA" id="ARBA00009437"/>
    </source>
</evidence>
<dbReference type="Gene3D" id="3.40.190.10">
    <property type="entry name" value="Periplasmic binding protein-like II"/>
    <property type="match status" value="3"/>
</dbReference>
<dbReference type="GO" id="GO:0003700">
    <property type="term" value="F:DNA-binding transcription factor activity"/>
    <property type="evidence" value="ECO:0007669"/>
    <property type="project" value="InterPro"/>
</dbReference>
<keyword evidence="2" id="KW-0805">Transcription regulation</keyword>
<dbReference type="Gene3D" id="1.10.10.10">
    <property type="entry name" value="Winged helix-like DNA-binding domain superfamily/Winged helix DNA-binding domain"/>
    <property type="match status" value="1"/>
</dbReference>
<dbReference type="Pfam" id="PF03466">
    <property type="entry name" value="LysR_substrate"/>
    <property type="match status" value="1"/>
</dbReference>
<feature type="domain" description="HTH lysR-type" evidence="5">
    <location>
        <begin position="1"/>
        <end position="58"/>
    </location>
</feature>
<dbReference type="PANTHER" id="PTHR30126:SF2">
    <property type="entry name" value="HTH-TYPE TRANSCRIPTIONAL REGULATOR YJIE"/>
    <property type="match status" value="1"/>
</dbReference>
<protein>
    <submittedName>
        <fullName evidence="6">LysR substrate-binding domain-containing protein</fullName>
    </submittedName>
</protein>
<dbReference type="PROSITE" id="PS50931">
    <property type="entry name" value="HTH_LYSR"/>
    <property type="match status" value="1"/>
</dbReference>
<dbReference type="InterPro" id="IPR000847">
    <property type="entry name" value="LysR_HTH_N"/>
</dbReference>
<dbReference type="PRINTS" id="PR00039">
    <property type="entry name" value="HTHLYSR"/>
</dbReference>